<organism evidence="1 2">
    <name type="scientific">Solanum tuberosum</name>
    <name type="common">Potato</name>
    <dbReference type="NCBI Taxonomy" id="4113"/>
    <lineage>
        <taxon>Eukaryota</taxon>
        <taxon>Viridiplantae</taxon>
        <taxon>Streptophyta</taxon>
        <taxon>Embryophyta</taxon>
        <taxon>Tracheophyta</taxon>
        <taxon>Spermatophyta</taxon>
        <taxon>Magnoliopsida</taxon>
        <taxon>eudicotyledons</taxon>
        <taxon>Gunneridae</taxon>
        <taxon>Pentapetalae</taxon>
        <taxon>asterids</taxon>
        <taxon>lamiids</taxon>
        <taxon>Solanales</taxon>
        <taxon>Solanaceae</taxon>
        <taxon>Solanoideae</taxon>
        <taxon>Solaneae</taxon>
        <taxon>Solanum</taxon>
    </lineage>
</organism>
<dbReference type="Proteomes" id="UP000826656">
    <property type="component" value="Unassembled WGS sequence"/>
</dbReference>
<name>A0ABQ7WLX3_SOLTU</name>
<dbReference type="EMBL" id="JAIVGD010000001">
    <property type="protein sequence ID" value="KAH0781550.1"/>
    <property type="molecule type" value="Genomic_DNA"/>
</dbReference>
<keyword evidence="2" id="KW-1185">Reference proteome</keyword>
<proteinExistence type="predicted"/>
<dbReference type="InterPro" id="IPR011009">
    <property type="entry name" value="Kinase-like_dom_sf"/>
</dbReference>
<accession>A0ABQ7WLX3</accession>
<gene>
    <name evidence="1" type="ORF">KY290_001148</name>
</gene>
<dbReference type="Gene3D" id="1.10.510.10">
    <property type="entry name" value="Transferase(Phosphotransferase) domain 1"/>
    <property type="match status" value="1"/>
</dbReference>
<reference evidence="1 2" key="1">
    <citation type="journal article" date="2021" name="bioRxiv">
        <title>Chromosome-scale and haplotype-resolved genome assembly of a tetraploid potato cultivar.</title>
        <authorList>
            <person name="Sun H."/>
            <person name="Jiao W.-B."/>
            <person name="Krause K."/>
            <person name="Campoy J.A."/>
            <person name="Goel M."/>
            <person name="Folz-Donahue K."/>
            <person name="Kukat C."/>
            <person name="Huettel B."/>
            <person name="Schneeberger K."/>
        </authorList>
    </citation>
    <scope>NUCLEOTIDE SEQUENCE [LARGE SCALE GENOMIC DNA]</scope>
    <source>
        <strain evidence="1">SolTubOtavaFocal</strain>
        <tissue evidence="1">Leaves</tissue>
    </source>
</reference>
<comment type="caution">
    <text evidence="1">The sequence shown here is derived from an EMBL/GenBank/DDBJ whole genome shotgun (WGS) entry which is preliminary data.</text>
</comment>
<sequence length="84" mass="9766">MEEEYSENAPFFVEDLMHNDPVMKKRLACTVAAVSREGILHRDIMGFALLIDKYGMLKITDSRFANYFNPVKEYPLSSQVVTFW</sequence>
<evidence type="ECO:0000313" key="2">
    <source>
        <dbReference type="Proteomes" id="UP000826656"/>
    </source>
</evidence>
<dbReference type="SUPFAM" id="SSF56112">
    <property type="entry name" value="Protein kinase-like (PK-like)"/>
    <property type="match status" value="1"/>
</dbReference>
<evidence type="ECO:0000313" key="1">
    <source>
        <dbReference type="EMBL" id="KAH0781550.1"/>
    </source>
</evidence>
<protein>
    <submittedName>
        <fullName evidence="1">Uncharacterized protein</fullName>
    </submittedName>
</protein>